<proteinExistence type="predicted"/>
<comment type="caution">
    <text evidence="1">The sequence shown here is derived from an EMBL/GenBank/DDBJ whole genome shotgun (WGS) entry which is preliminary data.</text>
</comment>
<sequence>MVVGNKCVIESVDSQQKKTPIIAPPSNAEPKAQCIFHNLVH</sequence>
<protein>
    <submittedName>
        <fullName evidence="1">Uncharacterized protein</fullName>
    </submittedName>
</protein>
<gene>
    <name evidence="1" type="ORF">NCTC5051_01836</name>
</gene>
<dbReference type="Proteomes" id="UP000254141">
    <property type="component" value="Unassembled WGS sequence"/>
</dbReference>
<organism evidence="1 2">
    <name type="scientific">Klebsiella pneumoniae</name>
    <dbReference type="NCBI Taxonomy" id="573"/>
    <lineage>
        <taxon>Bacteria</taxon>
        <taxon>Pseudomonadati</taxon>
        <taxon>Pseudomonadota</taxon>
        <taxon>Gammaproteobacteria</taxon>
        <taxon>Enterobacterales</taxon>
        <taxon>Enterobacteriaceae</taxon>
        <taxon>Klebsiella/Raoultella group</taxon>
        <taxon>Klebsiella</taxon>
        <taxon>Klebsiella pneumoniae complex</taxon>
    </lineage>
</organism>
<evidence type="ECO:0000313" key="2">
    <source>
        <dbReference type="Proteomes" id="UP000254141"/>
    </source>
</evidence>
<evidence type="ECO:0000313" key="1">
    <source>
        <dbReference type="EMBL" id="STU50037.1"/>
    </source>
</evidence>
<reference evidence="1 2" key="1">
    <citation type="submission" date="2018-06" db="EMBL/GenBank/DDBJ databases">
        <authorList>
            <consortium name="Pathogen Informatics"/>
            <person name="Doyle S."/>
        </authorList>
    </citation>
    <scope>NUCLEOTIDE SEQUENCE [LARGE SCALE GENOMIC DNA]</scope>
    <source>
        <strain evidence="1 2">NCTC5051</strain>
    </source>
</reference>
<name>A0AB74GPP5_KLEPN</name>
<accession>A0AB74GPP5</accession>
<dbReference type="AlphaFoldDB" id="A0AB74GPP5"/>
<dbReference type="EMBL" id="UGLU01000001">
    <property type="protein sequence ID" value="STU50037.1"/>
    <property type="molecule type" value="Genomic_DNA"/>
</dbReference>